<dbReference type="RefSeq" id="WP_285345450.1">
    <property type="nucleotide sequence ID" value="NZ_JASITI010000046.1"/>
</dbReference>
<evidence type="ECO:0000256" key="1">
    <source>
        <dbReference type="SAM" id="MobiDB-lite"/>
    </source>
</evidence>
<evidence type="ECO:0000313" key="3">
    <source>
        <dbReference type="EMBL" id="MDK9499609.1"/>
    </source>
</evidence>
<evidence type="ECO:0000313" key="4">
    <source>
        <dbReference type="Proteomes" id="UP001223390"/>
    </source>
</evidence>
<feature type="chain" id="PRO_5045526681" evidence="2">
    <location>
        <begin position="31"/>
        <end position="105"/>
    </location>
</feature>
<feature type="signal peptide" evidence="2">
    <location>
        <begin position="1"/>
        <end position="30"/>
    </location>
</feature>
<organism evidence="3 4">
    <name type="scientific">Streptomyces katrae</name>
    <dbReference type="NCBI Taxonomy" id="68223"/>
    <lineage>
        <taxon>Bacteria</taxon>
        <taxon>Bacillati</taxon>
        <taxon>Actinomycetota</taxon>
        <taxon>Actinomycetes</taxon>
        <taxon>Kitasatosporales</taxon>
        <taxon>Streptomycetaceae</taxon>
        <taxon>Streptomyces</taxon>
    </lineage>
</organism>
<feature type="region of interest" description="Disordered" evidence="1">
    <location>
        <begin position="33"/>
        <end position="52"/>
    </location>
</feature>
<accession>A0ABT7H3B5</accession>
<protein>
    <submittedName>
        <fullName evidence="3">Uncharacterized protein</fullName>
    </submittedName>
</protein>
<name>A0ABT7H3B5_9ACTN</name>
<dbReference type="EMBL" id="JASITI010000046">
    <property type="protein sequence ID" value="MDK9499609.1"/>
    <property type="molecule type" value="Genomic_DNA"/>
</dbReference>
<comment type="caution">
    <text evidence="3">The sequence shown here is derived from an EMBL/GenBank/DDBJ whole genome shotgun (WGS) entry which is preliminary data.</text>
</comment>
<dbReference type="Proteomes" id="UP001223390">
    <property type="component" value="Unassembled WGS sequence"/>
</dbReference>
<sequence>MTAHRRRARSSGHRLAVLVGLVLLARASAAAGIARDPSTAEAGQREHPAPAGVHAELLPLRPGTGAAEVVRGGRSTARVELPYAVDDRVPVQDLQYHAATSGRPR</sequence>
<gene>
    <name evidence="3" type="ORF">QEZ40_005036</name>
</gene>
<keyword evidence="2" id="KW-0732">Signal</keyword>
<proteinExistence type="predicted"/>
<reference evidence="3 4" key="1">
    <citation type="submission" date="2023-05" db="EMBL/GenBank/DDBJ databases">
        <title>Sequencing and Assembly of Streptomyces sp. NP73.</title>
        <authorList>
            <person name="Konwar A.N."/>
            <person name="Saikia K."/>
            <person name="Thakur D."/>
        </authorList>
    </citation>
    <scope>NUCLEOTIDE SEQUENCE [LARGE SCALE GENOMIC DNA]</scope>
    <source>
        <strain evidence="3 4">NP73</strain>
    </source>
</reference>
<keyword evidence="4" id="KW-1185">Reference proteome</keyword>
<evidence type="ECO:0000256" key="2">
    <source>
        <dbReference type="SAM" id="SignalP"/>
    </source>
</evidence>